<dbReference type="RefSeq" id="WP_076699257.1">
    <property type="nucleotide sequence ID" value="NZ_CP015093.1"/>
</dbReference>
<evidence type="ECO:0000313" key="3">
    <source>
        <dbReference type="Proteomes" id="UP000187059"/>
    </source>
</evidence>
<name>A0A1P8UTG9_9RHOB</name>
<reference evidence="2 3" key="1">
    <citation type="submission" date="2016-04" db="EMBL/GenBank/DDBJ databases">
        <title>Deep-sea bacteria in the southern Pacific.</title>
        <authorList>
            <person name="Tang K."/>
        </authorList>
    </citation>
    <scope>NUCLEOTIDE SEQUENCE [LARGE SCALE GENOMIC DNA]</scope>
    <source>
        <strain evidence="2 3">JLT2014</strain>
    </source>
</reference>
<keyword evidence="1" id="KW-0812">Transmembrane</keyword>
<proteinExistence type="predicted"/>
<feature type="transmembrane region" description="Helical" evidence="1">
    <location>
        <begin position="129"/>
        <end position="146"/>
    </location>
</feature>
<protein>
    <recommendedName>
        <fullName evidence="4">Exopolysaccharide synthesis, ExoD</fullName>
    </recommendedName>
</protein>
<organism evidence="2 3">
    <name type="scientific">Salipiger abyssi</name>
    <dbReference type="NCBI Taxonomy" id="1250539"/>
    <lineage>
        <taxon>Bacteria</taxon>
        <taxon>Pseudomonadati</taxon>
        <taxon>Pseudomonadota</taxon>
        <taxon>Alphaproteobacteria</taxon>
        <taxon>Rhodobacterales</taxon>
        <taxon>Roseobacteraceae</taxon>
        <taxon>Salipiger</taxon>
    </lineage>
</organism>
<keyword evidence="3" id="KW-1185">Reference proteome</keyword>
<dbReference type="AlphaFoldDB" id="A0A1P8UTG9"/>
<dbReference type="InterPro" id="IPR010331">
    <property type="entry name" value="ExoD"/>
</dbReference>
<feature type="transmembrane region" description="Helical" evidence="1">
    <location>
        <begin position="58"/>
        <end position="78"/>
    </location>
</feature>
<evidence type="ECO:0000256" key="1">
    <source>
        <dbReference type="SAM" id="Phobius"/>
    </source>
</evidence>
<dbReference type="Proteomes" id="UP000187059">
    <property type="component" value="Chromosome"/>
</dbReference>
<dbReference type="PANTHER" id="PTHR41795:SF1">
    <property type="entry name" value="EXOPOLYSACCHARIDE SYNTHESIS PROTEIN"/>
    <property type="match status" value="1"/>
</dbReference>
<dbReference type="PIRSF" id="PIRSF033239">
    <property type="entry name" value="ExoD"/>
    <property type="match status" value="1"/>
</dbReference>
<evidence type="ECO:0000313" key="2">
    <source>
        <dbReference type="EMBL" id="APZ52690.1"/>
    </source>
</evidence>
<gene>
    <name evidence="2" type="ORF">Ga0080574_TMP2356</name>
</gene>
<evidence type="ECO:0008006" key="4">
    <source>
        <dbReference type="Google" id="ProtNLM"/>
    </source>
</evidence>
<dbReference type="OrthoDB" id="7949130at2"/>
<accession>A0A1P8UTG9</accession>
<dbReference type="Pfam" id="PF06055">
    <property type="entry name" value="ExoD"/>
    <property type="match status" value="1"/>
</dbReference>
<keyword evidence="1" id="KW-1133">Transmembrane helix</keyword>
<keyword evidence="1" id="KW-0472">Membrane</keyword>
<dbReference type="EMBL" id="CP015093">
    <property type="protein sequence ID" value="APZ52690.1"/>
    <property type="molecule type" value="Genomic_DNA"/>
</dbReference>
<dbReference type="KEGG" id="paby:Ga0080574_TMP2356"/>
<dbReference type="PANTHER" id="PTHR41795">
    <property type="entry name" value="EXOPOLYSACCHARIDE SYNTHESIS PROTEIN"/>
    <property type="match status" value="1"/>
</dbReference>
<feature type="transmembrane region" description="Helical" evidence="1">
    <location>
        <begin position="177"/>
        <end position="196"/>
    </location>
</feature>
<sequence length="197" mass="21553">MTAQDRPRPVGEIVDRLQLAVDRDRVPLRALLEVFGESSFLPALMVPALLVVSPLSGIPLFSTICGLSIAFISAQMLFSRNHLWLPDILLRQQMDGATAQTALGKLRYVSDWIDAHSKRRFRMLTSAPFRKWLQLLCFLCGAVMPFLELVPFSSSLLGGAVLLMATALLARDGLFALLGSMAICLAVFVPLSVLGIV</sequence>
<dbReference type="STRING" id="1250539.Ga0080574_TMP2356"/>